<keyword evidence="1 3" id="KW-0853">WD repeat</keyword>
<dbReference type="Gene3D" id="1.10.510.10">
    <property type="entry name" value="Transferase(Phosphotransferase) domain 1"/>
    <property type="match status" value="1"/>
</dbReference>
<feature type="repeat" description="WD" evidence="3">
    <location>
        <begin position="944"/>
        <end position="985"/>
    </location>
</feature>
<feature type="repeat" description="WD" evidence="3">
    <location>
        <begin position="610"/>
        <end position="651"/>
    </location>
</feature>
<evidence type="ECO:0000256" key="2">
    <source>
        <dbReference type="ARBA" id="ARBA00022737"/>
    </source>
</evidence>
<feature type="repeat" description="WD" evidence="3">
    <location>
        <begin position="860"/>
        <end position="901"/>
    </location>
</feature>
<dbReference type="PANTHER" id="PTHR19879:SF9">
    <property type="entry name" value="TRANSCRIPTION INITIATION FACTOR TFIID SUBUNIT 5"/>
    <property type="match status" value="1"/>
</dbReference>
<dbReference type="RefSeq" id="WP_145241137.1">
    <property type="nucleotide sequence ID" value="NZ_CP036273.1"/>
</dbReference>
<name>A0A517XWH7_9BACT</name>
<evidence type="ECO:0000313" key="6">
    <source>
        <dbReference type="Proteomes" id="UP000319576"/>
    </source>
</evidence>
<keyword evidence="6" id="KW-1185">Reference proteome</keyword>
<sequence length="1081" mass="113373">MPPAPRFTMTEREVFLAVLDLPDPAARAGYLGQACAGDAALRGRVEALLRSHEAIGTFLAVPAVTPPDPAHTRSVADRLTATGGGSTTLAADPPSAGDRYVLGEEIARGGMGVVYRAADTVLGREVAVKVLGNRYGASSAAARRFADEARIAAQLQHPGIPPVHDLGTLPDGRPFLAMKLIRGRTLDYLLANRPDPAHDRGRFVAVFEQVCHALAYAHSHHVIHRDLKPSNVMVGAFGEVQVMDWGLAKVLSGAAPAGGDAAATAAEAEMEVRSLRDSDGTFTQAGSVLGTPAFMPPEQALGVVGKIDRRSDVFGLGAVLAVILTGEPPFAGGSAESLRLRAAQGLVGDCFARLDACGADPELVALCRRCLAPRPESRPADADEVARAVAALRVAAEERARQAELDRVKAVGERAAAEVKAAEQRKRWRVQVALGVTALGLVAAAVLGVALNSLWQRAEWAKEVAVSERGKAEEAQGTAERARDLAIQAEGVAERAREAEAAAKKDAEREREKLAVFEYGRAVEVAHQEWRGNSVSTTLAILAGSRKDLRGWEWGYLHRLCQSDLLTLRGHAGVVSSASFSPDGARVVTAGMDRIARVWDANSGAGLVVFKGHTDGVRSASFSPDGSRVATAGSDWTARLWDAKTGVELLVLKGHAEGVTSASFSPDGARVVTASRDGTARVWDAKNGFAVLAVKGHADAVSSAAFSPDGSRIVTTSADQTARVWDATDGSARLVLKGHTGVASACFSPDGSRVVTGGYDRTARVWDVSTGAELLVIRCHSGVASACFSPDGGRIVTASVDTTARVWDATRGDEVLAFRGHTDGVRFAAFSPDGTRVVTASADSSARVWDARYGPEFLAIRAHADGVRSARFDAGGTRVVTTGKDGTVRAWDARTGAGVPNPGDHPDAVQPGAVGPDRARVITTNEDGTARVRDALTGAELLTLRGHAAGVLSAAFDSDGSRIVTASKDRTARVWDAKTGSGLAVLKGHVDEVTSAAFSPDGTRIVTGSEDTTARVWDAKTGAELLAFKGHADAVSSAAFSPDGTRIVTGSWDKTARVWDSRAFRDTRPPDAATTPTPRRR</sequence>
<keyword evidence="5" id="KW-0808">Transferase</keyword>
<protein>
    <submittedName>
        <fullName evidence="5">Serine/threonine-protein kinase PknB</fullName>
        <ecNumber evidence="5">2.7.11.1</ecNumber>
    </submittedName>
</protein>
<dbReference type="SMART" id="SM00220">
    <property type="entry name" value="S_TKc"/>
    <property type="match status" value="1"/>
</dbReference>
<dbReference type="SUPFAM" id="SSF50998">
    <property type="entry name" value="Quinoprotein alcohol dehydrogenase-like"/>
    <property type="match status" value="1"/>
</dbReference>
<dbReference type="InterPro" id="IPR011009">
    <property type="entry name" value="Kinase-like_dom_sf"/>
</dbReference>
<dbReference type="PROSITE" id="PS50082">
    <property type="entry name" value="WD_REPEATS_2"/>
    <property type="match status" value="11"/>
</dbReference>
<dbReference type="PRINTS" id="PR00320">
    <property type="entry name" value="GPROTEINBRPT"/>
</dbReference>
<dbReference type="InterPro" id="IPR011047">
    <property type="entry name" value="Quinoprotein_ADH-like_sf"/>
</dbReference>
<dbReference type="GO" id="GO:0005524">
    <property type="term" value="F:ATP binding"/>
    <property type="evidence" value="ECO:0007669"/>
    <property type="project" value="InterPro"/>
</dbReference>
<dbReference type="InterPro" id="IPR001680">
    <property type="entry name" value="WD40_rpt"/>
</dbReference>
<dbReference type="InterPro" id="IPR008271">
    <property type="entry name" value="Ser/Thr_kinase_AS"/>
</dbReference>
<dbReference type="GO" id="GO:0004674">
    <property type="term" value="F:protein serine/threonine kinase activity"/>
    <property type="evidence" value="ECO:0007669"/>
    <property type="project" value="UniProtKB-EC"/>
</dbReference>
<dbReference type="InterPro" id="IPR020472">
    <property type="entry name" value="WD40_PAC1"/>
</dbReference>
<evidence type="ECO:0000256" key="1">
    <source>
        <dbReference type="ARBA" id="ARBA00022574"/>
    </source>
</evidence>
<dbReference type="Proteomes" id="UP000319576">
    <property type="component" value="Chromosome"/>
</dbReference>
<dbReference type="PANTHER" id="PTHR19879">
    <property type="entry name" value="TRANSCRIPTION INITIATION FACTOR TFIID"/>
    <property type="match status" value="1"/>
</dbReference>
<dbReference type="InterPro" id="IPR036322">
    <property type="entry name" value="WD40_repeat_dom_sf"/>
</dbReference>
<reference evidence="5 6" key="1">
    <citation type="submission" date="2019-02" db="EMBL/GenBank/DDBJ databases">
        <title>Deep-cultivation of Planctomycetes and their phenomic and genomic characterization uncovers novel biology.</title>
        <authorList>
            <person name="Wiegand S."/>
            <person name="Jogler M."/>
            <person name="Boedeker C."/>
            <person name="Pinto D."/>
            <person name="Vollmers J."/>
            <person name="Rivas-Marin E."/>
            <person name="Kohn T."/>
            <person name="Peeters S.H."/>
            <person name="Heuer A."/>
            <person name="Rast P."/>
            <person name="Oberbeckmann S."/>
            <person name="Bunk B."/>
            <person name="Jeske O."/>
            <person name="Meyerdierks A."/>
            <person name="Storesund J.E."/>
            <person name="Kallscheuer N."/>
            <person name="Luecker S."/>
            <person name="Lage O.M."/>
            <person name="Pohl T."/>
            <person name="Merkel B.J."/>
            <person name="Hornburger P."/>
            <person name="Mueller R.-W."/>
            <person name="Bruemmer F."/>
            <person name="Labrenz M."/>
            <person name="Spormann A.M."/>
            <person name="Op den Camp H."/>
            <person name="Overmann J."/>
            <person name="Amann R."/>
            <person name="Jetten M.S.M."/>
            <person name="Mascher T."/>
            <person name="Medema M.H."/>
            <person name="Devos D.P."/>
            <person name="Kaster A.-K."/>
            <person name="Ovreas L."/>
            <person name="Rohde M."/>
            <person name="Galperin M.Y."/>
            <person name="Jogler C."/>
        </authorList>
    </citation>
    <scope>NUCLEOTIDE SEQUENCE [LARGE SCALE GENOMIC DNA]</scope>
    <source>
        <strain evidence="5 6">ETA_A1</strain>
    </source>
</reference>
<dbReference type="AlphaFoldDB" id="A0A517XWH7"/>
<dbReference type="EC" id="2.7.11.1" evidence="5"/>
<dbReference type="InterPro" id="IPR019775">
    <property type="entry name" value="WD40_repeat_CS"/>
</dbReference>
<feature type="repeat" description="WD" evidence="3">
    <location>
        <begin position="568"/>
        <end position="609"/>
    </location>
</feature>
<keyword evidence="2" id="KW-0677">Repeat</keyword>
<feature type="repeat" description="WD" evidence="3">
    <location>
        <begin position="652"/>
        <end position="693"/>
    </location>
</feature>
<dbReference type="InterPro" id="IPR000719">
    <property type="entry name" value="Prot_kinase_dom"/>
</dbReference>
<feature type="repeat" description="WD" evidence="3">
    <location>
        <begin position="1028"/>
        <end position="1060"/>
    </location>
</feature>
<evidence type="ECO:0000259" key="4">
    <source>
        <dbReference type="PROSITE" id="PS50011"/>
    </source>
</evidence>
<feature type="domain" description="Protein kinase" evidence="4">
    <location>
        <begin position="100"/>
        <end position="392"/>
    </location>
</feature>
<feature type="repeat" description="WD" evidence="3">
    <location>
        <begin position="986"/>
        <end position="1027"/>
    </location>
</feature>
<dbReference type="Gene3D" id="2.130.10.10">
    <property type="entry name" value="YVTN repeat-like/Quinoprotein amine dehydrogenase"/>
    <property type="match status" value="4"/>
</dbReference>
<dbReference type="PROSITE" id="PS00678">
    <property type="entry name" value="WD_REPEATS_1"/>
    <property type="match status" value="7"/>
</dbReference>
<proteinExistence type="predicted"/>
<dbReference type="KEGG" id="uli:ETAA1_38330"/>
<dbReference type="SMART" id="SM00320">
    <property type="entry name" value="WD40"/>
    <property type="match status" value="11"/>
</dbReference>
<feature type="repeat" description="WD" evidence="3">
    <location>
        <begin position="742"/>
        <end position="776"/>
    </location>
</feature>
<dbReference type="EMBL" id="CP036273">
    <property type="protein sequence ID" value="QDU21860.1"/>
    <property type="molecule type" value="Genomic_DNA"/>
</dbReference>
<dbReference type="PROSITE" id="PS50294">
    <property type="entry name" value="WD_REPEATS_REGION"/>
    <property type="match status" value="10"/>
</dbReference>
<organism evidence="5 6">
    <name type="scientific">Urbifossiella limnaea</name>
    <dbReference type="NCBI Taxonomy" id="2528023"/>
    <lineage>
        <taxon>Bacteria</taxon>
        <taxon>Pseudomonadati</taxon>
        <taxon>Planctomycetota</taxon>
        <taxon>Planctomycetia</taxon>
        <taxon>Gemmatales</taxon>
        <taxon>Gemmataceae</taxon>
        <taxon>Urbifossiella</taxon>
    </lineage>
</organism>
<dbReference type="CDD" id="cd00200">
    <property type="entry name" value="WD40"/>
    <property type="match status" value="2"/>
</dbReference>
<evidence type="ECO:0000256" key="3">
    <source>
        <dbReference type="PROSITE-ProRule" id="PRU00221"/>
    </source>
</evidence>
<dbReference type="OrthoDB" id="9765809at2"/>
<dbReference type="CDD" id="cd14014">
    <property type="entry name" value="STKc_PknB_like"/>
    <property type="match status" value="1"/>
</dbReference>
<accession>A0A517XWH7</accession>
<evidence type="ECO:0000313" key="5">
    <source>
        <dbReference type="EMBL" id="QDU21860.1"/>
    </source>
</evidence>
<dbReference type="PROSITE" id="PS50011">
    <property type="entry name" value="PROTEIN_KINASE_DOM"/>
    <property type="match status" value="1"/>
</dbReference>
<dbReference type="InterPro" id="IPR015943">
    <property type="entry name" value="WD40/YVTN_repeat-like_dom_sf"/>
</dbReference>
<dbReference type="SUPFAM" id="SSF50978">
    <property type="entry name" value="WD40 repeat-like"/>
    <property type="match status" value="1"/>
</dbReference>
<dbReference type="PROSITE" id="PS00108">
    <property type="entry name" value="PROTEIN_KINASE_ST"/>
    <property type="match status" value="1"/>
</dbReference>
<dbReference type="Gene3D" id="3.30.200.20">
    <property type="entry name" value="Phosphorylase Kinase, domain 1"/>
    <property type="match status" value="1"/>
</dbReference>
<gene>
    <name evidence="5" type="primary">pknB_36</name>
    <name evidence="5" type="ORF">ETAA1_38330</name>
</gene>
<dbReference type="SUPFAM" id="SSF56112">
    <property type="entry name" value="Protein kinase-like (PK-like)"/>
    <property type="match status" value="1"/>
</dbReference>
<feature type="repeat" description="WD" evidence="3">
    <location>
        <begin position="694"/>
        <end position="735"/>
    </location>
</feature>
<dbReference type="Pfam" id="PF00069">
    <property type="entry name" value="Pkinase"/>
    <property type="match status" value="1"/>
</dbReference>
<dbReference type="Pfam" id="PF00400">
    <property type="entry name" value="WD40"/>
    <property type="match status" value="11"/>
</dbReference>
<keyword evidence="5" id="KW-0418">Kinase</keyword>
<feature type="repeat" description="WD" evidence="3">
    <location>
        <begin position="783"/>
        <end position="817"/>
    </location>
</feature>
<feature type="repeat" description="WD" evidence="3">
    <location>
        <begin position="818"/>
        <end position="859"/>
    </location>
</feature>